<protein>
    <submittedName>
        <fullName evidence="2">Uncharacterized protein</fullName>
    </submittedName>
</protein>
<organism evidence="2 3">
    <name type="scientific">Ignelater luminosus</name>
    <name type="common">Cucubano</name>
    <name type="synonym">Pyrophorus luminosus</name>
    <dbReference type="NCBI Taxonomy" id="2038154"/>
    <lineage>
        <taxon>Eukaryota</taxon>
        <taxon>Metazoa</taxon>
        <taxon>Ecdysozoa</taxon>
        <taxon>Arthropoda</taxon>
        <taxon>Hexapoda</taxon>
        <taxon>Insecta</taxon>
        <taxon>Pterygota</taxon>
        <taxon>Neoptera</taxon>
        <taxon>Endopterygota</taxon>
        <taxon>Coleoptera</taxon>
        <taxon>Polyphaga</taxon>
        <taxon>Elateriformia</taxon>
        <taxon>Elateroidea</taxon>
        <taxon>Elateridae</taxon>
        <taxon>Agrypninae</taxon>
        <taxon>Pyrophorini</taxon>
        <taxon>Ignelater</taxon>
    </lineage>
</organism>
<dbReference type="OrthoDB" id="7694537at2759"/>
<name>A0A8K0DCP9_IGNLU</name>
<evidence type="ECO:0000313" key="2">
    <source>
        <dbReference type="EMBL" id="KAF2901661.1"/>
    </source>
</evidence>
<keyword evidence="3" id="KW-1185">Reference proteome</keyword>
<dbReference type="AlphaFoldDB" id="A0A8K0DCP9"/>
<proteinExistence type="predicted"/>
<comment type="caution">
    <text evidence="2">The sequence shown here is derived from an EMBL/GenBank/DDBJ whole genome shotgun (WGS) entry which is preliminary data.</text>
</comment>
<feature type="non-terminal residue" evidence="2">
    <location>
        <position position="1"/>
    </location>
</feature>
<dbReference type="Proteomes" id="UP000801492">
    <property type="component" value="Unassembled WGS sequence"/>
</dbReference>
<evidence type="ECO:0000256" key="1">
    <source>
        <dbReference type="SAM" id="MobiDB-lite"/>
    </source>
</evidence>
<evidence type="ECO:0000313" key="3">
    <source>
        <dbReference type="Proteomes" id="UP000801492"/>
    </source>
</evidence>
<gene>
    <name evidence="2" type="ORF">ILUMI_04526</name>
</gene>
<reference evidence="2" key="1">
    <citation type="submission" date="2019-08" db="EMBL/GenBank/DDBJ databases">
        <title>The genome of the North American firefly Photinus pyralis.</title>
        <authorList>
            <consortium name="Photinus pyralis genome working group"/>
            <person name="Fallon T.R."/>
            <person name="Sander Lower S.E."/>
            <person name="Weng J.-K."/>
        </authorList>
    </citation>
    <scope>NUCLEOTIDE SEQUENCE</scope>
    <source>
        <strain evidence="2">TRF0915ILg1</strain>
        <tissue evidence="2">Whole body</tissue>
    </source>
</reference>
<accession>A0A8K0DCP9</accession>
<feature type="compositionally biased region" description="Low complexity" evidence="1">
    <location>
        <begin position="601"/>
        <end position="619"/>
    </location>
</feature>
<dbReference type="EMBL" id="VTPC01001515">
    <property type="protein sequence ID" value="KAF2901661.1"/>
    <property type="molecule type" value="Genomic_DNA"/>
</dbReference>
<sequence length="948" mass="108799">TGFEKVSFELESRNGYDPNSIFGNLPLPPKDKLFGRSNSALYSKCRCVEAATEDSIILRIRSGSYLRFNLIKVFGYILHRKNIELNTAYYTSLYFILTCIKLNHVNLLSMTSILPDIGFLKPNEQFIKIFEAMEQHLPPYLRCAATYWKEGIKSKTINMDNILMPYGDNTVVVDVLAGLLPKEIAALGKDESTTNAETPEEKKIIYNFNSNILELMRHIEKRKEFKPKPWFFAGFIQFFPRTLIQPDVEESIQLLTFYFYDRKEDVEKIKELGNIDKTIREPYKMIRHVLEKLFNWADTEDVIKDAADTVLRNLKPRSPTAVNPHYSSFTFFIQPDRIKIDEMLKYVSKCAFPLEIILAAERVRYYIDVKIIGYFTIMNNFNPYVYTSPMEVLIAILDRIMRRESNLAPEILNAVGAVYSYLIFKYRYSTMPVVYPTEMVNINILLMGMKAPDIPRDIRVRIEDLSARLMMEPLKYSELLIEKVPVYKCTTPVICLYYLLEEIIKIENIIDEDLKGIIIEIRNCTCNVGKCPVIEKPEEGDIFPEKLWATFVNEWKEPNITSELSSTTTSTTTTTTKTIMSTSTTTRRTTTVTTQPPPTSPSEGPTKTQSTLEPTEPTTPTAPPPSADDLTTLPSLVTETVPPNDKALLQIIQNITEKEACDIGLSKQQIMEIMEIIKKYEKDIKFPKENHLDVLSLYVTFIAGIKQEHNNALFEEWWKMWNGKKAIAEFHLENHEANMSQPVLGELIIALPTPENDNERKMFHLIRGILARQELFIYIHQNIKKSDEVTSGSLLKAVIREEVLLTEKLKKEEIEALKYYYDKVQLKGFGERKVSYGIIQKVLTITVSISDIMNNALDFSNLENKNKENFNKVIKFLKNNQVILHNWSTFYLHTTSGDFTQSLFKLLLSTPSVDADTRAAVTSLTPLINLDKDGLKPSLLKDGKGYAS</sequence>
<feature type="compositionally biased region" description="Low complexity" evidence="1">
    <location>
        <begin position="562"/>
        <end position="594"/>
    </location>
</feature>
<feature type="region of interest" description="Disordered" evidence="1">
    <location>
        <begin position="562"/>
        <end position="632"/>
    </location>
</feature>